<dbReference type="Proteomes" id="UP000789920">
    <property type="component" value="Unassembled WGS sequence"/>
</dbReference>
<organism evidence="1 2">
    <name type="scientific">Racocetra persica</name>
    <dbReference type="NCBI Taxonomy" id="160502"/>
    <lineage>
        <taxon>Eukaryota</taxon>
        <taxon>Fungi</taxon>
        <taxon>Fungi incertae sedis</taxon>
        <taxon>Mucoromycota</taxon>
        <taxon>Glomeromycotina</taxon>
        <taxon>Glomeromycetes</taxon>
        <taxon>Diversisporales</taxon>
        <taxon>Gigasporaceae</taxon>
        <taxon>Racocetra</taxon>
    </lineage>
</organism>
<dbReference type="EMBL" id="CAJVQC010128591">
    <property type="protein sequence ID" value="CAG8840996.1"/>
    <property type="molecule type" value="Genomic_DNA"/>
</dbReference>
<reference evidence="1" key="1">
    <citation type="submission" date="2021-06" db="EMBL/GenBank/DDBJ databases">
        <authorList>
            <person name="Kallberg Y."/>
            <person name="Tangrot J."/>
            <person name="Rosling A."/>
        </authorList>
    </citation>
    <scope>NUCLEOTIDE SEQUENCE</scope>
    <source>
        <strain evidence="1">MA461A</strain>
    </source>
</reference>
<sequence length="126" mass="13978">DTAEYFSDKIILVEIKPKKGPVLFSRDEHPYPQTTIQILSKLLSVFVKDTGIVMAVPLTHIVSYSVTGVEPTIMRISPVLAIKKVLKRANLKLLNIGLVEVNKAFALQYLSVEKELGLNCNITNAN</sequence>
<feature type="non-terminal residue" evidence="1">
    <location>
        <position position="1"/>
    </location>
</feature>
<comment type="caution">
    <text evidence="1">The sequence shown here is derived from an EMBL/GenBank/DDBJ whole genome shotgun (WGS) entry which is preliminary data.</text>
</comment>
<name>A0ACA9SMJ2_9GLOM</name>
<gene>
    <name evidence="1" type="ORF">RPERSI_LOCUS31672</name>
</gene>
<accession>A0ACA9SMJ2</accession>
<proteinExistence type="predicted"/>
<keyword evidence="2" id="KW-1185">Reference proteome</keyword>
<evidence type="ECO:0000313" key="2">
    <source>
        <dbReference type="Proteomes" id="UP000789920"/>
    </source>
</evidence>
<evidence type="ECO:0000313" key="1">
    <source>
        <dbReference type="EMBL" id="CAG8840996.1"/>
    </source>
</evidence>
<protein>
    <submittedName>
        <fullName evidence="1">20888_t:CDS:1</fullName>
    </submittedName>
</protein>
<feature type="non-terminal residue" evidence="1">
    <location>
        <position position="126"/>
    </location>
</feature>